<accession>A0A816FRY2</accession>
<organism evidence="4 7">
    <name type="scientific">Rotaria magnacalcarata</name>
    <dbReference type="NCBI Taxonomy" id="392030"/>
    <lineage>
        <taxon>Eukaryota</taxon>
        <taxon>Metazoa</taxon>
        <taxon>Spiralia</taxon>
        <taxon>Gnathifera</taxon>
        <taxon>Rotifera</taxon>
        <taxon>Eurotatoria</taxon>
        <taxon>Bdelloidea</taxon>
        <taxon>Philodinida</taxon>
        <taxon>Philodinidae</taxon>
        <taxon>Rotaria</taxon>
    </lineage>
</organism>
<dbReference type="Proteomes" id="UP000681967">
    <property type="component" value="Unassembled WGS sequence"/>
</dbReference>
<dbReference type="InterPro" id="IPR002492">
    <property type="entry name" value="Transposase_Tc1-like"/>
</dbReference>
<evidence type="ECO:0000313" key="6">
    <source>
        <dbReference type="EMBL" id="CAF5030155.1"/>
    </source>
</evidence>
<feature type="domain" description="Transposase Tc1-like" evidence="1">
    <location>
        <begin position="82"/>
        <end position="136"/>
    </location>
</feature>
<dbReference type="Proteomes" id="UP000681720">
    <property type="component" value="Unassembled WGS sequence"/>
</dbReference>
<name>A0A816FRY2_9BILA</name>
<evidence type="ECO:0000313" key="7">
    <source>
        <dbReference type="Proteomes" id="UP000663834"/>
    </source>
</evidence>
<dbReference type="EMBL" id="CAJOBJ010219605">
    <property type="protein sequence ID" value="CAF5030155.1"/>
    <property type="molecule type" value="Genomic_DNA"/>
</dbReference>
<dbReference type="AlphaFoldDB" id="A0A816FRY2"/>
<evidence type="ECO:0000313" key="3">
    <source>
        <dbReference type="EMBL" id="CAF1500729.1"/>
    </source>
</evidence>
<dbReference type="GO" id="GO:0003677">
    <property type="term" value="F:DNA binding"/>
    <property type="evidence" value="ECO:0007669"/>
    <property type="project" value="InterPro"/>
</dbReference>
<evidence type="ECO:0008006" key="8">
    <source>
        <dbReference type="Google" id="ProtNLM"/>
    </source>
</evidence>
<evidence type="ECO:0000313" key="4">
    <source>
        <dbReference type="EMBL" id="CAF1665294.1"/>
    </source>
</evidence>
<dbReference type="PANTHER" id="PTHR23022">
    <property type="entry name" value="TRANSPOSABLE ELEMENT-RELATED"/>
    <property type="match status" value="1"/>
</dbReference>
<dbReference type="InterPro" id="IPR038717">
    <property type="entry name" value="Tc1-like_DDE_dom"/>
</dbReference>
<dbReference type="InterPro" id="IPR036397">
    <property type="entry name" value="RNaseH_sf"/>
</dbReference>
<dbReference type="EMBL" id="CAJNOV010012894">
    <property type="protein sequence ID" value="CAF1500729.1"/>
    <property type="molecule type" value="Genomic_DNA"/>
</dbReference>
<gene>
    <name evidence="5" type="ORF">BYL167_LOCUS53270</name>
    <name evidence="3" type="ORF">CJN711_LOCUS27230</name>
    <name evidence="6" type="ORF">GIL414_LOCUS58861</name>
    <name evidence="4" type="ORF">KQP761_LOCUS32962</name>
</gene>
<dbReference type="Pfam" id="PF13358">
    <property type="entry name" value="DDE_3"/>
    <property type="match status" value="1"/>
</dbReference>
<dbReference type="GO" id="GO:0015074">
    <property type="term" value="P:DNA integration"/>
    <property type="evidence" value="ECO:0007669"/>
    <property type="project" value="InterPro"/>
</dbReference>
<evidence type="ECO:0000259" key="2">
    <source>
        <dbReference type="Pfam" id="PF13358"/>
    </source>
</evidence>
<dbReference type="InterPro" id="IPR052338">
    <property type="entry name" value="Transposase_5"/>
</dbReference>
<protein>
    <recommendedName>
        <fullName evidence="8">Transposase</fullName>
    </recommendedName>
</protein>
<comment type="caution">
    <text evidence="4">The sequence shown here is derived from an EMBL/GenBank/DDBJ whole genome shotgun (WGS) entry which is preliminary data.</text>
</comment>
<dbReference type="GO" id="GO:0006313">
    <property type="term" value="P:DNA transposition"/>
    <property type="evidence" value="ECO:0007669"/>
    <property type="project" value="InterPro"/>
</dbReference>
<dbReference type="EMBL" id="CAJOBH010177475">
    <property type="protein sequence ID" value="CAF4929515.1"/>
    <property type="molecule type" value="Genomic_DNA"/>
</dbReference>
<feature type="domain" description="Tc1-like transposase DDE" evidence="2">
    <location>
        <begin position="146"/>
        <end position="286"/>
    </location>
</feature>
<dbReference type="SUPFAM" id="SSF46689">
    <property type="entry name" value="Homeodomain-like"/>
    <property type="match status" value="1"/>
</dbReference>
<evidence type="ECO:0000259" key="1">
    <source>
        <dbReference type="Pfam" id="PF01498"/>
    </source>
</evidence>
<proteinExistence type="predicted"/>
<dbReference type="Gene3D" id="3.30.420.10">
    <property type="entry name" value="Ribonuclease H-like superfamily/Ribonuclease H"/>
    <property type="match status" value="1"/>
</dbReference>
<dbReference type="InterPro" id="IPR009057">
    <property type="entry name" value="Homeodomain-like_sf"/>
</dbReference>
<sequence>MSLPLHKRFEIVFLARNRYGPHFGIKKIGKIVNCSTSAVKRWLSRWKEDKCLDDHIREGRPRVTSEAQDNLIVSTALNIDEATSQTVERQVRSHKVNVSERTVRRRLREAGLQYLSPLSKPLLSLKHQQDRLQWATLVQNVDWKNVIATDETTFRLNTVRRMHWHLPGHRTVRRTVKFPLKINVWGCMTSKGFGKITCFKENQKSHFLCTQIYQNCRLPTAKQFFGRKKDWLLLEDNDPKHRSQISKDWKSNHGINELLWASFSPDMNPMENLWAILKVNVSMRKPYNIKKVNQGNPQRMETFT</sequence>
<dbReference type="PANTHER" id="PTHR23022:SF135">
    <property type="entry name" value="SI:DKEY-77F5.3"/>
    <property type="match status" value="1"/>
</dbReference>
<evidence type="ECO:0000313" key="5">
    <source>
        <dbReference type="EMBL" id="CAF4929515.1"/>
    </source>
</evidence>
<dbReference type="OrthoDB" id="9996331at2759"/>
<dbReference type="EMBL" id="CAJNOW010018453">
    <property type="protein sequence ID" value="CAF1665294.1"/>
    <property type="molecule type" value="Genomic_DNA"/>
</dbReference>
<reference evidence="4" key="1">
    <citation type="submission" date="2021-02" db="EMBL/GenBank/DDBJ databases">
        <authorList>
            <person name="Nowell W R."/>
        </authorList>
    </citation>
    <scope>NUCLEOTIDE SEQUENCE</scope>
</reference>
<dbReference type="Proteomes" id="UP000663855">
    <property type="component" value="Unassembled WGS sequence"/>
</dbReference>
<dbReference type="Proteomes" id="UP000663834">
    <property type="component" value="Unassembled WGS sequence"/>
</dbReference>
<dbReference type="Pfam" id="PF01498">
    <property type="entry name" value="HTH_Tnp_Tc3_2"/>
    <property type="match status" value="1"/>
</dbReference>